<dbReference type="InterPro" id="IPR036236">
    <property type="entry name" value="Znf_C2H2_sf"/>
</dbReference>
<dbReference type="Gene3D" id="3.30.160.60">
    <property type="entry name" value="Classic Zinc Finger"/>
    <property type="match status" value="7"/>
</dbReference>
<evidence type="ECO:0000259" key="11">
    <source>
        <dbReference type="PROSITE" id="PS50157"/>
    </source>
</evidence>
<keyword evidence="13" id="KW-1185">Reference proteome</keyword>
<dbReference type="Proteomes" id="UP000728032">
    <property type="component" value="Unassembled WGS sequence"/>
</dbReference>
<dbReference type="SMART" id="SM00355">
    <property type="entry name" value="ZnF_C2H2"/>
    <property type="match status" value="8"/>
</dbReference>
<dbReference type="OrthoDB" id="6407147at2759"/>
<comment type="subcellular location">
    <subcellularLocation>
        <location evidence="1">Nucleus</location>
    </subcellularLocation>
</comment>
<evidence type="ECO:0000256" key="6">
    <source>
        <dbReference type="ARBA" id="ARBA00022833"/>
    </source>
</evidence>
<evidence type="ECO:0000256" key="1">
    <source>
        <dbReference type="ARBA" id="ARBA00004123"/>
    </source>
</evidence>
<evidence type="ECO:0000256" key="4">
    <source>
        <dbReference type="ARBA" id="ARBA00022737"/>
    </source>
</evidence>
<feature type="domain" description="C2H2-type" evidence="11">
    <location>
        <begin position="280"/>
        <end position="307"/>
    </location>
</feature>
<dbReference type="SUPFAM" id="SSF57667">
    <property type="entry name" value="beta-beta-alpha zinc fingers"/>
    <property type="match status" value="5"/>
</dbReference>
<sequence>MQIDVQPTDHQNIDLVSLQPLMQPISATNSSNALTIDSVPVISNESTNQTIRSTKSKQKKKKTSKSETFLPSDGNSKVCKNNENLGTDGQTDKSGHRVPASRLLRANCSVCDKQFKKTYLREHMKIHDNERPYKCIVCGKTYRWRTLLRNHKKTHLTDNPFTCPVCGLRMSSKFSVQQHVIKAHDNGNKKYECNECDKKYVTIHQLRAHQKYHSTDRTRQCEFCGKVYKHKASLERHRRLHKGEENSVDLRLKCSSCGLICHSKTHYTAHQRIHTGEKPFVCETCGKTFRQIAQLNQHKIVHTELRPFSCNLCDRTFRCRSNLRLHLDHHNGEPRHTHIPALVNPNAGLSKLPSKPSLLWVRICQTTSTPNTTI</sequence>
<keyword evidence="6" id="KW-0862">Zinc</keyword>
<gene>
    <name evidence="12" type="ORF">ONB1V03_LOCUS416</name>
</gene>
<feature type="domain" description="C2H2-type" evidence="11">
    <location>
        <begin position="252"/>
        <end position="279"/>
    </location>
</feature>
<evidence type="ECO:0000256" key="10">
    <source>
        <dbReference type="SAM" id="MobiDB-lite"/>
    </source>
</evidence>
<evidence type="ECO:0000256" key="2">
    <source>
        <dbReference type="ARBA" id="ARBA00006991"/>
    </source>
</evidence>
<comment type="similarity">
    <text evidence="2">Belongs to the krueppel C2H2-type zinc-finger protein family.</text>
</comment>
<evidence type="ECO:0000256" key="3">
    <source>
        <dbReference type="ARBA" id="ARBA00022723"/>
    </source>
</evidence>
<keyword evidence="3" id="KW-0479">Metal-binding</keyword>
<dbReference type="Pfam" id="PF12874">
    <property type="entry name" value="zf-met"/>
    <property type="match status" value="1"/>
</dbReference>
<feature type="compositionally biased region" description="Basic residues" evidence="10">
    <location>
        <begin position="54"/>
        <end position="63"/>
    </location>
</feature>
<evidence type="ECO:0000256" key="9">
    <source>
        <dbReference type="PROSITE-ProRule" id="PRU00042"/>
    </source>
</evidence>
<dbReference type="GO" id="GO:0008270">
    <property type="term" value="F:zinc ion binding"/>
    <property type="evidence" value="ECO:0007669"/>
    <property type="project" value="UniProtKB-KW"/>
</dbReference>
<keyword evidence="7" id="KW-0238">DNA-binding</keyword>
<feature type="domain" description="C2H2-type" evidence="11">
    <location>
        <begin position="106"/>
        <end position="132"/>
    </location>
</feature>
<feature type="domain" description="C2H2-type" evidence="11">
    <location>
        <begin position="191"/>
        <end position="218"/>
    </location>
</feature>
<evidence type="ECO:0000256" key="8">
    <source>
        <dbReference type="ARBA" id="ARBA00023242"/>
    </source>
</evidence>
<dbReference type="FunFam" id="3.30.160.60:FF:001174">
    <property type="entry name" value="zinc finger protein 527 isoform X1"/>
    <property type="match status" value="1"/>
</dbReference>
<reference evidence="12" key="1">
    <citation type="submission" date="2020-11" db="EMBL/GenBank/DDBJ databases">
        <authorList>
            <person name="Tran Van P."/>
        </authorList>
    </citation>
    <scope>NUCLEOTIDE SEQUENCE</scope>
</reference>
<feature type="compositionally biased region" description="Polar residues" evidence="10">
    <location>
        <begin position="67"/>
        <end position="89"/>
    </location>
</feature>
<evidence type="ECO:0000256" key="7">
    <source>
        <dbReference type="ARBA" id="ARBA00023125"/>
    </source>
</evidence>
<keyword evidence="8" id="KW-0539">Nucleus</keyword>
<keyword evidence="5 9" id="KW-0863">Zinc-finger</keyword>
<evidence type="ECO:0000256" key="5">
    <source>
        <dbReference type="ARBA" id="ARBA00022771"/>
    </source>
</evidence>
<name>A0A7R9L812_9ACAR</name>
<dbReference type="GO" id="GO:0000977">
    <property type="term" value="F:RNA polymerase II transcription regulatory region sequence-specific DNA binding"/>
    <property type="evidence" value="ECO:0007669"/>
    <property type="project" value="TreeGrafter"/>
</dbReference>
<accession>A0A7R9L812</accession>
<evidence type="ECO:0000313" key="13">
    <source>
        <dbReference type="Proteomes" id="UP000728032"/>
    </source>
</evidence>
<dbReference type="EMBL" id="OC914849">
    <property type="protein sequence ID" value="CAD7636780.1"/>
    <property type="molecule type" value="Genomic_DNA"/>
</dbReference>
<keyword evidence="4" id="KW-0677">Repeat</keyword>
<dbReference type="Pfam" id="PF00096">
    <property type="entry name" value="zf-C2H2"/>
    <property type="match status" value="3"/>
</dbReference>
<feature type="domain" description="C2H2-type" evidence="11">
    <location>
        <begin position="219"/>
        <end position="246"/>
    </location>
</feature>
<dbReference type="PANTHER" id="PTHR24381">
    <property type="entry name" value="ZINC FINGER PROTEIN"/>
    <property type="match status" value="1"/>
</dbReference>
<feature type="region of interest" description="Disordered" evidence="10">
    <location>
        <begin position="47"/>
        <end position="98"/>
    </location>
</feature>
<dbReference type="AlphaFoldDB" id="A0A7R9L812"/>
<dbReference type="EMBL" id="CAJPVJ010000024">
    <property type="protein sequence ID" value="CAG2158700.1"/>
    <property type="molecule type" value="Genomic_DNA"/>
</dbReference>
<evidence type="ECO:0000313" key="12">
    <source>
        <dbReference type="EMBL" id="CAD7636780.1"/>
    </source>
</evidence>
<dbReference type="GO" id="GO:0005634">
    <property type="term" value="C:nucleus"/>
    <property type="evidence" value="ECO:0007669"/>
    <property type="project" value="UniProtKB-SubCell"/>
</dbReference>
<dbReference type="FunFam" id="3.30.160.60:FF:000671">
    <property type="entry name" value="Zinc finger protein 26"/>
    <property type="match status" value="1"/>
</dbReference>
<protein>
    <recommendedName>
        <fullName evidence="11">C2H2-type domain-containing protein</fullName>
    </recommendedName>
</protein>
<feature type="domain" description="C2H2-type" evidence="11">
    <location>
        <begin position="308"/>
        <end position="335"/>
    </location>
</feature>
<proteinExistence type="inferred from homology"/>
<dbReference type="Pfam" id="PF13912">
    <property type="entry name" value="zf-C2H2_6"/>
    <property type="match status" value="1"/>
</dbReference>
<dbReference type="GO" id="GO:0000981">
    <property type="term" value="F:DNA-binding transcription factor activity, RNA polymerase II-specific"/>
    <property type="evidence" value="ECO:0007669"/>
    <property type="project" value="TreeGrafter"/>
</dbReference>
<dbReference type="PANTHER" id="PTHR24381:SF393">
    <property type="entry name" value="CHROMATIN-LINKED ADAPTOR FOR MSL PROTEINS, ISOFORM B"/>
    <property type="match status" value="1"/>
</dbReference>
<dbReference type="PROSITE" id="PS50157">
    <property type="entry name" value="ZINC_FINGER_C2H2_2"/>
    <property type="match status" value="7"/>
</dbReference>
<feature type="domain" description="C2H2-type" evidence="11">
    <location>
        <begin position="133"/>
        <end position="160"/>
    </location>
</feature>
<dbReference type="PROSITE" id="PS00028">
    <property type="entry name" value="ZINC_FINGER_C2H2_1"/>
    <property type="match status" value="6"/>
</dbReference>
<organism evidence="12">
    <name type="scientific">Oppiella nova</name>
    <dbReference type="NCBI Taxonomy" id="334625"/>
    <lineage>
        <taxon>Eukaryota</taxon>
        <taxon>Metazoa</taxon>
        <taxon>Ecdysozoa</taxon>
        <taxon>Arthropoda</taxon>
        <taxon>Chelicerata</taxon>
        <taxon>Arachnida</taxon>
        <taxon>Acari</taxon>
        <taxon>Acariformes</taxon>
        <taxon>Sarcoptiformes</taxon>
        <taxon>Oribatida</taxon>
        <taxon>Brachypylina</taxon>
        <taxon>Oppioidea</taxon>
        <taxon>Oppiidae</taxon>
        <taxon>Oppiella</taxon>
    </lineage>
</organism>
<dbReference type="InterPro" id="IPR013087">
    <property type="entry name" value="Znf_C2H2_type"/>
</dbReference>